<gene>
    <name evidence="1" type="ORF">B4N89_27925</name>
</gene>
<dbReference type="OrthoDB" id="4134944at2"/>
<dbReference type="STRING" id="159449.B4N89_27925"/>
<keyword evidence="2" id="KW-1185">Reference proteome</keyword>
<evidence type="ECO:0000313" key="1">
    <source>
        <dbReference type="EMBL" id="OPC84247.1"/>
    </source>
</evidence>
<reference evidence="1 2" key="1">
    <citation type="submission" date="2017-03" db="EMBL/GenBank/DDBJ databases">
        <title>Draft genome sequence of Streptomyces scabrisporus NF3, endophyte isolated from Amphipterygium adstringens.</title>
        <authorList>
            <person name="Vazquez M."/>
            <person name="Ceapa C.D."/>
            <person name="Rodriguez Luna D."/>
            <person name="Sanchez Esquivel S."/>
        </authorList>
    </citation>
    <scope>NUCLEOTIDE SEQUENCE [LARGE SCALE GENOMIC DNA]</scope>
    <source>
        <strain evidence="1 2">NF3</strain>
    </source>
</reference>
<dbReference type="InterPro" id="IPR008979">
    <property type="entry name" value="Galactose-bd-like_sf"/>
</dbReference>
<evidence type="ECO:0008006" key="3">
    <source>
        <dbReference type="Google" id="ProtNLM"/>
    </source>
</evidence>
<protein>
    <recommendedName>
        <fullName evidence="3">CBM-cenC domain-containing protein</fullName>
    </recommendedName>
</protein>
<dbReference type="Proteomes" id="UP000190037">
    <property type="component" value="Unassembled WGS sequence"/>
</dbReference>
<organism evidence="1 2">
    <name type="scientific">Embleya scabrispora</name>
    <dbReference type="NCBI Taxonomy" id="159449"/>
    <lineage>
        <taxon>Bacteria</taxon>
        <taxon>Bacillati</taxon>
        <taxon>Actinomycetota</taxon>
        <taxon>Actinomycetes</taxon>
        <taxon>Kitasatosporales</taxon>
        <taxon>Streptomycetaceae</taxon>
        <taxon>Embleya</taxon>
    </lineage>
</organism>
<comment type="caution">
    <text evidence="1">The sequence shown here is derived from an EMBL/GenBank/DDBJ whole genome shotgun (WGS) entry which is preliminary data.</text>
</comment>
<evidence type="ECO:0000313" key="2">
    <source>
        <dbReference type="Proteomes" id="UP000190037"/>
    </source>
</evidence>
<dbReference type="Gene3D" id="2.60.120.260">
    <property type="entry name" value="Galactose-binding domain-like"/>
    <property type="match status" value="3"/>
</dbReference>
<dbReference type="AlphaFoldDB" id="A0A1T3P576"/>
<accession>A0A1T3P576</accession>
<name>A0A1T3P576_9ACTN</name>
<dbReference type="RefSeq" id="WP_078978541.1">
    <property type="nucleotide sequence ID" value="NZ_MWQN01000001.1"/>
</dbReference>
<proteinExistence type="predicted"/>
<dbReference type="SUPFAM" id="SSF49785">
    <property type="entry name" value="Galactose-binding domain-like"/>
    <property type="match status" value="1"/>
</dbReference>
<sequence>MAISTNLLDANTSGFETNIGTWTAGSNTTAARVTGVWYTGAACMRLTATANGSVVATTGAVPITALSEYLAFAFTANTAAVAGRTVSLTLTWLNASNATVGTSVGTTPTAMPASTAWVTPPTFVDAVAPATATQVKLTVTVTGMLAGGQILVDEVGLGPPLLQSGNLLFYNDQSIEMDASGWTASVNCTAARSSAQFVEGWYSLAVTATASGDVQVRSVATPAVAAGTEYFGYFWIRTPIALTVQADLWWYDASNAQVGTTSTTTVTAVTTWQRLGVAAKPPATATKVRLVVRPQATAAAQVVYVDQMTIRTAPFSVAGNLLAFGVESMECDLTGWAAGANASIARTTAQASAGFWSMEVTTPAAGQGRAQTTALVPVVAGTYYLAKQSYRSATAGAMWTDIDWYASDGVTWLGNAGPDRDLGLTPGSWWSNTIGRKAPPGAAWARVVSLPQSTLAGQVWWVDAVGLSVGTPPYELTAHPETGSATLVINNATSSGATSITVHRVDPDGTRSPVRGYGGDLENVAVPGAVMVVTDYEVPLGAEIHYEYIRHAPGPPAVDYSTGTTGIVVAPPADPAYVWLSDPGQPARSIRLMIEKPPDWTFGIERAVYRVRGRADPIVRSDVRRTPEGDLAAYTWTTSDDTQLRFTLETGHVLLLRARPGWGLDYQYVSVGSVQSPRVVQMGSEAGRRWTLPLTVVARPTGGMVGSASRTWQTVKDDATATTWAAVLAKYSTWLDVLQGV</sequence>
<dbReference type="EMBL" id="MWQN01000001">
    <property type="protein sequence ID" value="OPC84247.1"/>
    <property type="molecule type" value="Genomic_DNA"/>
</dbReference>